<feature type="compositionally biased region" description="Polar residues" evidence="1">
    <location>
        <begin position="310"/>
        <end position="320"/>
    </location>
</feature>
<dbReference type="OrthoDB" id="1935413at2759"/>
<accession>A0A6A4QNT6</accession>
<dbReference type="GO" id="GO:0003677">
    <property type="term" value="F:DNA binding"/>
    <property type="evidence" value="ECO:0007669"/>
    <property type="project" value="InterPro"/>
</dbReference>
<organism evidence="3 4">
    <name type="scientific">Lupinus albus</name>
    <name type="common">White lupine</name>
    <name type="synonym">Lupinus termis</name>
    <dbReference type="NCBI Taxonomy" id="3870"/>
    <lineage>
        <taxon>Eukaryota</taxon>
        <taxon>Viridiplantae</taxon>
        <taxon>Streptophyta</taxon>
        <taxon>Embryophyta</taxon>
        <taxon>Tracheophyta</taxon>
        <taxon>Spermatophyta</taxon>
        <taxon>Magnoliopsida</taxon>
        <taxon>eudicotyledons</taxon>
        <taxon>Gunneridae</taxon>
        <taxon>Pentapetalae</taxon>
        <taxon>rosids</taxon>
        <taxon>fabids</taxon>
        <taxon>Fabales</taxon>
        <taxon>Fabaceae</taxon>
        <taxon>Papilionoideae</taxon>
        <taxon>50 kb inversion clade</taxon>
        <taxon>genistoids sensu lato</taxon>
        <taxon>core genistoids</taxon>
        <taxon>Genisteae</taxon>
        <taxon>Lupinus</taxon>
    </lineage>
</organism>
<dbReference type="PANTHER" id="PTHR34199:SF2">
    <property type="entry name" value="NUMOD3 MOTIF FAMILY PROTEIN, EXPRESSED"/>
    <property type="match status" value="1"/>
</dbReference>
<evidence type="ECO:0000313" key="3">
    <source>
        <dbReference type="EMBL" id="KAE9615319.1"/>
    </source>
</evidence>
<dbReference type="InterPro" id="IPR003611">
    <property type="entry name" value="NUMOD3"/>
</dbReference>
<feature type="domain" description="Nuclease associated modular" evidence="2">
    <location>
        <begin position="128"/>
        <end position="154"/>
    </location>
</feature>
<feature type="region of interest" description="Disordered" evidence="1">
    <location>
        <begin position="440"/>
        <end position="469"/>
    </location>
</feature>
<keyword evidence="4" id="KW-1185">Reference proteome</keyword>
<evidence type="ECO:0000259" key="2">
    <source>
        <dbReference type="Pfam" id="PF07460"/>
    </source>
</evidence>
<feature type="region of interest" description="Disordered" evidence="1">
    <location>
        <begin position="294"/>
        <end position="320"/>
    </location>
</feature>
<feature type="compositionally biased region" description="Polar residues" evidence="1">
    <location>
        <begin position="450"/>
        <end position="466"/>
    </location>
</feature>
<name>A0A6A4QNT6_LUPAL</name>
<proteinExistence type="predicted"/>
<dbReference type="Pfam" id="PF07460">
    <property type="entry name" value="NUMOD3"/>
    <property type="match status" value="1"/>
</dbReference>
<sequence>MPLFDIANAQFFQYHLCSLRARTPCNGKLQSVSFTFGNEYSVACAWKSLDKHEKVKLNLGGVDLGRSRSMIKAIVTTLEPKSLIAKEDECFGSKDLELALSPNSQEVLLESSSEELEEPDEKERLRRMKISKANKGQTAWNKGRKHSAETLRKIKERTKLAMQNPKIKMKLAKFRHPQTIETKQKIGAAVKMRSKRKRKRKVVQETCCFEWQNLIAEASRRGYVHQEELQWNSYEILNEQMEQEWLVSVKEGKHIPRSSGRSRAPKTPEHRRKIAEAIAAKWADPEYANKVISAKTKLHGTERKPRRPSGAQSTRSNRIVKTNANTNINVKSDTDVLNQIKLEKRNSPPTYKDPLASSKLDMIKTARVQRAAADAELIKAIEQARLLIAEAEKAATALEFAATKSPIAQASLIESRQLIAEAIQSLESIHTHVPSVASSEVNKENDAEFVNQSQKDPVNGHRTLSPSDYKFSNDLGKFSSRKLVNGDSELHPTSIDGCASFPVGYNGNIEESSSSNQQRETEQDQSSEYKTDRSRILREIPSIKDETPPRPPIVTKKWVCGRLVEVVKQ</sequence>
<comment type="caution">
    <text evidence="3">The sequence shown here is derived from an EMBL/GenBank/DDBJ whole genome shotgun (WGS) entry which is preliminary data.</text>
</comment>
<evidence type="ECO:0000256" key="1">
    <source>
        <dbReference type="SAM" id="MobiDB-lite"/>
    </source>
</evidence>
<reference evidence="4" key="1">
    <citation type="journal article" date="2020" name="Nat. Commun.">
        <title>Genome sequence of the cluster root forming white lupin.</title>
        <authorList>
            <person name="Hufnagel B."/>
            <person name="Marques A."/>
            <person name="Soriano A."/>
            <person name="Marques L."/>
            <person name="Divol F."/>
            <person name="Doumas P."/>
            <person name="Sallet E."/>
            <person name="Mancinotti D."/>
            <person name="Carrere S."/>
            <person name="Marande W."/>
            <person name="Arribat S."/>
            <person name="Keller J."/>
            <person name="Huneau C."/>
            <person name="Blein T."/>
            <person name="Aime D."/>
            <person name="Laguerre M."/>
            <person name="Taylor J."/>
            <person name="Schubert V."/>
            <person name="Nelson M."/>
            <person name="Geu-Flores F."/>
            <person name="Crespi M."/>
            <person name="Gallardo-Guerrero K."/>
            <person name="Delaux P.-M."/>
            <person name="Salse J."/>
            <person name="Berges H."/>
            <person name="Guyot R."/>
            <person name="Gouzy J."/>
            <person name="Peret B."/>
        </authorList>
    </citation>
    <scope>NUCLEOTIDE SEQUENCE [LARGE SCALE GENOMIC DNA]</scope>
    <source>
        <strain evidence="4">cv. Amiga</strain>
    </source>
</reference>
<feature type="compositionally biased region" description="Basic and acidic residues" evidence="1">
    <location>
        <begin position="519"/>
        <end position="548"/>
    </location>
</feature>
<dbReference type="AlphaFoldDB" id="A0A6A4QNT6"/>
<dbReference type="Proteomes" id="UP000447434">
    <property type="component" value="Chromosome 4"/>
</dbReference>
<feature type="compositionally biased region" description="Polar residues" evidence="1">
    <location>
        <begin position="509"/>
        <end position="518"/>
    </location>
</feature>
<protein>
    <submittedName>
        <fullName evidence="3">Putative nuclease associated modular domain 3</fullName>
    </submittedName>
</protein>
<feature type="region of interest" description="Disordered" evidence="1">
    <location>
        <begin position="506"/>
        <end position="554"/>
    </location>
</feature>
<dbReference type="PANTHER" id="PTHR34199">
    <property type="entry name" value="NUMOD3 MOTIF FAMILY PROTEIN, EXPRESSED"/>
    <property type="match status" value="1"/>
</dbReference>
<evidence type="ECO:0000313" key="4">
    <source>
        <dbReference type="Proteomes" id="UP000447434"/>
    </source>
</evidence>
<dbReference type="EMBL" id="WOCE01000004">
    <property type="protein sequence ID" value="KAE9615319.1"/>
    <property type="molecule type" value="Genomic_DNA"/>
</dbReference>
<gene>
    <name evidence="3" type="ORF">Lalb_Chr04g0253971</name>
</gene>